<gene>
    <name evidence="2" type="ORF">Tci_908317</name>
</gene>
<evidence type="ECO:0000256" key="1">
    <source>
        <dbReference type="SAM" id="MobiDB-lite"/>
    </source>
</evidence>
<dbReference type="AlphaFoldDB" id="A0A699VS95"/>
<feature type="compositionally biased region" description="Polar residues" evidence="1">
    <location>
        <begin position="7"/>
        <end position="24"/>
    </location>
</feature>
<feature type="compositionally biased region" description="Acidic residues" evidence="1">
    <location>
        <begin position="68"/>
        <end position="77"/>
    </location>
</feature>
<accession>A0A699VS95</accession>
<protein>
    <submittedName>
        <fullName evidence="2">Uncharacterized protein</fullName>
    </submittedName>
</protein>
<dbReference type="EMBL" id="BKCJ011470511">
    <property type="protein sequence ID" value="GFD36348.1"/>
    <property type="molecule type" value="Genomic_DNA"/>
</dbReference>
<feature type="non-terminal residue" evidence="2">
    <location>
        <position position="1"/>
    </location>
</feature>
<evidence type="ECO:0000313" key="2">
    <source>
        <dbReference type="EMBL" id="GFD36348.1"/>
    </source>
</evidence>
<sequence length="108" mass="11585">DCIPLSPTDSVNTVSAMASGSLDSPKTLFSGLPPSMSGISSSNMLSSSDSSINSGTHPRTSLALIQNDNEEDEDGDNEYEKDGFIVDDVEEEDDEADSDPEKQKKKKR</sequence>
<name>A0A699VS95_TANCI</name>
<comment type="caution">
    <text evidence="2">The sequence shown here is derived from an EMBL/GenBank/DDBJ whole genome shotgun (WGS) entry which is preliminary data.</text>
</comment>
<feature type="region of interest" description="Disordered" evidence="1">
    <location>
        <begin position="1"/>
        <end position="108"/>
    </location>
</feature>
<reference evidence="2" key="1">
    <citation type="journal article" date="2019" name="Sci. Rep.">
        <title>Draft genome of Tanacetum cinerariifolium, the natural source of mosquito coil.</title>
        <authorList>
            <person name="Yamashiro T."/>
            <person name="Shiraishi A."/>
            <person name="Satake H."/>
            <person name="Nakayama K."/>
        </authorList>
    </citation>
    <scope>NUCLEOTIDE SEQUENCE</scope>
</reference>
<organism evidence="2">
    <name type="scientific">Tanacetum cinerariifolium</name>
    <name type="common">Dalmatian daisy</name>
    <name type="synonym">Chrysanthemum cinerariifolium</name>
    <dbReference type="NCBI Taxonomy" id="118510"/>
    <lineage>
        <taxon>Eukaryota</taxon>
        <taxon>Viridiplantae</taxon>
        <taxon>Streptophyta</taxon>
        <taxon>Embryophyta</taxon>
        <taxon>Tracheophyta</taxon>
        <taxon>Spermatophyta</taxon>
        <taxon>Magnoliopsida</taxon>
        <taxon>eudicotyledons</taxon>
        <taxon>Gunneridae</taxon>
        <taxon>Pentapetalae</taxon>
        <taxon>asterids</taxon>
        <taxon>campanulids</taxon>
        <taxon>Asterales</taxon>
        <taxon>Asteraceae</taxon>
        <taxon>Asteroideae</taxon>
        <taxon>Anthemideae</taxon>
        <taxon>Anthemidinae</taxon>
        <taxon>Tanacetum</taxon>
    </lineage>
</organism>
<feature type="compositionally biased region" description="Polar residues" evidence="1">
    <location>
        <begin position="55"/>
        <end position="66"/>
    </location>
</feature>
<feature type="compositionally biased region" description="Low complexity" evidence="1">
    <location>
        <begin position="30"/>
        <end position="54"/>
    </location>
</feature>
<proteinExistence type="predicted"/>
<feature type="compositionally biased region" description="Acidic residues" evidence="1">
    <location>
        <begin position="85"/>
        <end position="98"/>
    </location>
</feature>